<protein>
    <submittedName>
        <fullName evidence="2">Uncharacterized protein</fullName>
    </submittedName>
</protein>
<evidence type="ECO:0000313" key="3">
    <source>
        <dbReference type="Proteomes" id="UP001152607"/>
    </source>
</evidence>
<dbReference type="Proteomes" id="UP001152607">
    <property type="component" value="Unassembled WGS sequence"/>
</dbReference>
<evidence type="ECO:0000256" key="1">
    <source>
        <dbReference type="SAM" id="MobiDB-lite"/>
    </source>
</evidence>
<feature type="compositionally biased region" description="Polar residues" evidence="1">
    <location>
        <begin position="176"/>
        <end position="187"/>
    </location>
</feature>
<dbReference type="OrthoDB" id="10668948at2759"/>
<sequence length="312" mass="35120">MPCSTQPFQQEGPNDSSSCHRLYLYVNSLFSPPLQHHHHGIFPLAGSPLYAQYHHTASYYRTNRYHCTSSSRSRSSTSLKMGDERYTYINRAGKAVTANRIQVVEGAKSTPHKIDTRNPIHIPASEEKKSIPTIVVTTPLDSIAETIEPADNSELWHAETCPPVENWLGTQNLVEETPSSLKSSDSLQLGHAETRPSADDFMVDDLAPASPSKKSDLNIPICLPPVDADDLYIQDIPTPANYDAKAHHEERECRLKDVPSLYEDEREKRVGFEKDFPHPSESQLPEYGSSYRIPGTNELVSYYDGRLIFRRP</sequence>
<gene>
    <name evidence="2" type="ORF">PDIGIT_LOCUS9942</name>
</gene>
<name>A0A9W4UL20_9PLEO</name>
<comment type="caution">
    <text evidence="2">The sequence shown here is derived from an EMBL/GenBank/DDBJ whole genome shotgun (WGS) entry which is preliminary data.</text>
</comment>
<dbReference type="EMBL" id="CAOQHR010000007">
    <property type="protein sequence ID" value="CAI6336836.1"/>
    <property type="molecule type" value="Genomic_DNA"/>
</dbReference>
<evidence type="ECO:0000313" key="2">
    <source>
        <dbReference type="EMBL" id="CAI6336836.1"/>
    </source>
</evidence>
<dbReference type="AlphaFoldDB" id="A0A9W4UL20"/>
<feature type="region of interest" description="Disordered" evidence="1">
    <location>
        <begin position="176"/>
        <end position="205"/>
    </location>
</feature>
<reference evidence="2" key="1">
    <citation type="submission" date="2023-01" db="EMBL/GenBank/DDBJ databases">
        <authorList>
            <person name="Van Ghelder C."/>
            <person name="Rancurel C."/>
        </authorList>
    </citation>
    <scope>NUCLEOTIDE SEQUENCE</scope>
    <source>
        <strain evidence="2">CNCM I-4278</strain>
    </source>
</reference>
<organism evidence="2 3">
    <name type="scientific">Periconia digitata</name>
    <dbReference type="NCBI Taxonomy" id="1303443"/>
    <lineage>
        <taxon>Eukaryota</taxon>
        <taxon>Fungi</taxon>
        <taxon>Dikarya</taxon>
        <taxon>Ascomycota</taxon>
        <taxon>Pezizomycotina</taxon>
        <taxon>Dothideomycetes</taxon>
        <taxon>Pleosporomycetidae</taxon>
        <taxon>Pleosporales</taxon>
        <taxon>Massarineae</taxon>
        <taxon>Periconiaceae</taxon>
        <taxon>Periconia</taxon>
    </lineage>
</organism>
<keyword evidence="3" id="KW-1185">Reference proteome</keyword>
<proteinExistence type="predicted"/>
<accession>A0A9W4UL20</accession>